<dbReference type="EMBL" id="BGPR01000721">
    <property type="protein sequence ID" value="GBM32956.1"/>
    <property type="molecule type" value="Genomic_DNA"/>
</dbReference>
<proteinExistence type="predicted"/>
<dbReference type="Proteomes" id="UP000499080">
    <property type="component" value="Unassembled WGS sequence"/>
</dbReference>
<feature type="region of interest" description="Disordered" evidence="1">
    <location>
        <begin position="1"/>
        <end position="32"/>
    </location>
</feature>
<evidence type="ECO:0000256" key="1">
    <source>
        <dbReference type="SAM" id="MobiDB-lite"/>
    </source>
</evidence>
<name>A0A4Y2EY51_ARAVE</name>
<feature type="compositionally biased region" description="Polar residues" evidence="1">
    <location>
        <begin position="7"/>
        <end position="16"/>
    </location>
</feature>
<organism evidence="2 3">
    <name type="scientific">Araneus ventricosus</name>
    <name type="common">Orbweaver spider</name>
    <name type="synonym">Epeira ventricosa</name>
    <dbReference type="NCBI Taxonomy" id="182803"/>
    <lineage>
        <taxon>Eukaryota</taxon>
        <taxon>Metazoa</taxon>
        <taxon>Ecdysozoa</taxon>
        <taxon>Arthropoda</taxon>
        <taxon>Chelicerata</taxon>
        <taxon>Arachnida</taxon>
        <taxon>Araneae</taxon>
        <taxon>Araneomorphae</taxon>
        <taxon>Entelegynae</taxon>
        <taxon>Araneoidea</taxon>
        <taxon>Araneidae</taxon>
        <taxon>Araneus</taxon>
    </lineage>
</organism>
<gene>
    <name evidence="2" type="ORF">AVEN_268873_1</name>
</gene>
<comment type="caution">
    <text evidence="2">The sequence shown here is derived from an EMBL/GenBank/DDBJ whole genome shotgun (WGS) entry which is preliminary data.</text>
</comment>
<dbReference type="AlphaFoldDB" id="A0A4Y2EY51"/>
<accession>A0A4Y2EY51</accession>
<evidence type="ECO:0000313" key="3">
    <source>
        <dbReference type="Proteomes" id="UP000499080"/>
    </source>
</evidence>
<protein>
    <submittedName>
        <fullName evidence="2">Uncharacterized protein</fullName>
    </submittedName>
</protein>
<sequence length="109" mass="12510">MEIIILSRNQTTRTTPDTPPENLHPTPTRVRLTPTDLMPARFAYMANLSWNQVSNLRASGPKADTLGKTSKDRTEIITYKRERDFLTHHRISPTTGTRNLKSGRWLFFG</sequence>
<reference evidence="2 3" key="1">
    <citation type="journal article" date="2019" name="Sci. Rep.">
        <title>Orb-weaving spider Araneus ventricosus genome elucidates the spidroin gene catalogue.</title>
        <authorList>
            <person name="Kono N."/>
            <person name="Nakamura H."/>
            <person name="Ohtoshi R."/>
            <person name="Moran D.A.P."/>
            <person name="Shinohara A."/>
            <person name="Yoshida Y."/>
            <person name="Fujiwara M."/>
            <person name="Mori M."/>
            <person name="Tomita M."/>
            <person name="Arakawa K."/>
        </authorList>
    </citation>
    <scope>NUCLEOTIDE SEQUENCE [LARGE SCALE GENOMIC DNA]</scope>
</reference>
<keyword evidence="3" id="KW-1185">Reference proteome</keyword>
<evidence type="ECO:0000313" key="2">
    <source>
        <dbReference type="EMBL" id="GBM32956.1"/>
    </source>
</evidence>